<evidence type="ECO:0000256" key="1">
    <source>
        <dbReference type="SAM" id="MobiDB-lite"/>
    </source>
</evidence>
<evidence type="ECO:0000313" key="3">
    <source>
        <dbReference type="Proteomes" id="UP001454036"/>
    </source>
</evidence>
<accession>A0AAV3QAA2</accession>
<comment type="caution">
    <text evidence="2">The sequence shown here is derived from an EMBL/GenBank/DDBJ whole genome shotgun (WGS) entry which is preliminary data.</text>
</comment>
<evidence type="ECO:0000313" key="2">
    <source>
        <dbReference type="EMBL" id="GAA0159393.1"/>
    </source>
</evidence>
<feature type="region of interest" description="Disordered" evidence="1">
    <location>
        <begin position="41"/>
        <end position="86"/>
    </location>
</feature>
<reference evidence="2 3" key="1">
    <citation type="submission" date="2024-01" db="EMBL/GenBank/DDBJ databases">
        <title>The complete chloroplast genome sequence of Lithospermum erythrorhizon: insights into the phylogenetic relationship among Boraginaceae species and the maternal lineages of purple gromwells.</title>
        <authorList>
            <person name="Okada T."/>
            <person name="Watanabe K."/>
        </authorList>
    </citation>
    <scope>NUCLEOTIDE SEQUENCE [LARGE SCALE GENOMIC DNA]</scope>
</reference>
<name>A0AAV3QAA2_LITER</name>
<gene>
    <name evidence="2" type="ORF">LIER_38860</name>
</gene>
<protein>
    <submittedName>
        <fullName evidence="2">Uncharacterized protein</fullName>
    </submittedName>
</protein>
<proteinExistence type="predicted"/>
<feature type="compositionally biased region" description="Pro residues" evidence="1">
    <location>
        <begin position="55"/>
        <end position="65"/>
    </location>
</feature>
<dbReference type="AlphaFoldDB" id="A0AAV3QAA2"/>
<keyword evidence="3" id="KW-1185">Reference proteome</keyword>
<dbReference type="Proteomes" id="UP001454036">
    <property type="component" value="Unassembled WGS sequence"/>
</dbReference>
<sequence>MAKGKNGKTKYSVLHVFSPPQPLEEKKGSAVEVASRFSSLSRGKDGGLVVTPLGRSPPPHLPPIPEGVVDRTSPPSTPKANVEDDDKLGFYDTTSLIGVKKNAPIKVNLATTPQMKAWGRTPRLITIPLHLGGRL</sequence>
<dbReference type="EMBL" id="BAABME010020102">
    <property type="protein sequence ID" value="GAA0159393.1"/>
    <property type="molecule type" value="Genomic_DNA"/>
</dbReference>
<organism evidence="2 3">
    <name type="scientific">Lithospermum erythrorhizon</name>
    <name type="common">Purple gromwell</name>
    <name type="synonym">Lithospermum officinale var. erythrorhizon</name>
    <dbReference type="NCBI Taxonomy" id="34254"/>
    <lineage>
        <taxon>Eukaryota</taxon>
        <taxon>Viridiplantae</taxon>
        <taxon>Streptophyta</taxon>
        <taxon>Embryophyta</taxon>
        <taxon>Tracheophyta</taxon>
        <taxon>Spermatophyta</taxon>
        <taxon>Magnoliopsida</taxon>
        <taxon>eudicotyledons</taxon>
        <taxon>Gunneridae</taxon>
        <taxon>Pentapetalae</taxon>
        <taxon>asterids</taxon>
        <taxon>lamiids</taxon>
        <taxon>Boraginales</taxon>
        <taxon>Boraginaceae</taxon>
        <taxon>Boraginoideae</taxon>
        <taxon>Lithospermeae</taxon>
        <taxon>Lithospermum</taxon>
    </lineage>
</organism>